<gene>
    <name evidence="1" type="ORF">DVH24_009750</name>
</gene>
<evidence type="ECO:0000313" key="1">
    <source>
        <dbReference type="EMBL" id="RXH96908.1"/>
    </source>
</evidence>
<dbReference type="Proteomes" id="UP000290289">
    <property type="component" value="Chromosome 6"/>
</dbReference>
<feature type="non-terminal residue" evidence="1">
    <location>
        <position position="1"/>
    </location>
</feature>
<proteinExistence type="predicted"/>
<organism evidence="1 2">
    <name type="scientific">Malus domestica</name>
    <name type="common">Apple</name>
    <name type="synonym">Pyrus malus</name>
    <dbReference type="NCBI Taxonomy" id="3750"/>
    <lineage>
        <taxon>Eukaryota</taxon>
        <taxon>Viridiplantae</taxon>
        <taxon>Streptophyta</taxon>
        <taxon>Embryophyta</taxon>
        <taxon>Tracheophyta</taxon>
        <taxon>Spermatophyta</taxon>
        <taxon>Magnoliopsida</taxon>
        <taxon>eudicotyledons</taxon>
        <taxon>Gunneridae</taxon>
        <taxon>Pentapetalae</taxon>
        <taxon>rosids</taxon>
        <taxon>fabids</taxon>
        <taxon>Rosales</taxon>
        <taxon>Rosaceae</taxon>
        <taxon>Amygdaloideae</taxon>
        <taxon>Maleae</taxon>
        <taxon>Malus</taxon>
    </lineage>
</organism>
<dbReference type="EMBL" id="RDQH01000332">
    <property type="protein sequence ID" value="RXH96908.1"/>
    <property type="molecule type" value="Genomic_DNA"/>
</dbReference>
<reference evidence="1 2" key="1">
    <citation type="submission" date="2018-10" db="EMBL/GenBank/DDBJ databases">
        <title>A high-quality apple genome assembly.</title>
        <authorList>
            <person name="Hu J."/>
        </authorList>
    </citation>
    <scope>NUCLEOTIDE SEQUENCE [LARGE SCALE GENOMIC DNA]</scope>
    <source>
        <strain evidence="2">cv. HFTH1</strain>
        <tissue evidence="1">Young leaf</tissue>
    </source>
</reference>
<sequence length="90" mass="10326">CSFLSHHHDPIGYPDLFTQITNSSLHRVVTVHGLISMSLTVHHRKFKNLGDSYRQTHETVSDLGFFVCMSRTSRSHRVLNKVAFKSLVNF</sequence>
<name>A0A498JME0_MALDO</name>
<accession>A0A498JME0</accession>
<protein>
    <submittedName>
        <fullName evidence="1">Uncharacterized protein</fullName>
    </submittedName>
</protein>
<dbReference type="AlphaFoldDB" id="A0A498JME0"/>
<comment type="caution">
    <text evidence="1">The sequence shown here is derived from an EMBL/GenBank/DDBJ whole genome shotgun (WGS) entry which is preliminary data.</text>
</comment>
<evidence type="ECO:0000313" key="2">
    <source>
        <dbReference type="Proteomes" id="UP000290289"/>
    </source>
</evidence>
<keyword evidence="2" id="KW-1185">Reference proteome</keyword>